<evidence type="ECO:0000313" key="4">
    <source>
        <dbReference type="EMBL" id="CAF1645677.1"/>
    </source>
</evidence>
<comment type="caution">
    <text evidence="4">The sequence shown here is derived from an EMBL/GenBank/DDBJ whole genome shotgun (WGS) entry which is preliminary data.</text>
</comment>
<dbReference type="AlphaFoldDB" id="A0A816E603"/>
<feature type="non-terminal residue" evidence="4">
    <location>
        <position position="106"/>
    </location>
</feature>
<sequence>MHVNDIIDNLEHNWTNIDAGRAQVEKRINIGSYIHELRQHGIIIPKREVPKSLAGFLRMYLNVLRFGSIDKTYSSQPLNPWRLTFTHSFPYLHLRSLLNLSDIFSP</sequence>
<dbReference type="Proteomes" id="UP000663877">
    <property type="component" value="Unassembled WGS sequence"/>
</dbReference>
<dbReference type="EMBL" id="CAJNOM010003440">
    <property type="protein sequence ID" value="CAF1645677.1"/>
    <property type="molecule type" value="Genomic_DNA"/>
</dbReference>
<keyword evidence="5" id="KW-1185">Reference proteome</keyword>
<name>A0A816E603_9BILA</name>
<dbReference type="Proteomes" id="UP000663832">
    <property type="component" value="Unassembled WGS sequence"/>
</dbReference>
<accession>A0A816E603</accession>
<gene>
    <name evidence="1" type="ORF">BJG266_LOCUS43414</name>
    <name evidence="2" type="ORF">BJG266_LOCUS43416</name>
    <name evidence="3" type="ORF">QVE165_LOCUS60329</name>
    <name evidence="4" type="ORF">QVE165_LOCUS60331</name>
</gene>
<dbReference type="EMBL" id="CAJNOI010003099">
    <property type="protein sequence ID" value="CAF1505476.1"/>
    <property type="molecule type" value="Genomic_DNA"/>
</dbReference>
<evidence type="ECO:0000313" key="1">
    <source>
        <dbReference type="EMBL" id="CAF1505434.1"/>
    </source>
</evidence>
<proteinExistence type="predicted"/>
<protein>
    <submittedName>
        <fullName evidence="4">Uncharacterized protein</fullName>
    </submittedName>
</protein>
<evidence type="ECO:0000313" key="2">
    <source>
        <dbReference type="EMBL" id="CAF1505476.1"/>
    </source>
</evidence>
<reference evidence="4" key="1">
    <citation type="submission" date="2021-02" db="EMBL/GenBank/DDBJ databases">
        <authorList>
            <person name="Nowell W R."/>
        </authorList>
    </citation>
    <scope>NUCLEOTIDE SEQUENCE</scope>
</reference>
<dbReference type="EMBL" id="CAJNOM010003439">
    <property type="protein sequence ID" value="CAF1645671.1"/>
    <property type="molecule type" value="Genomic_DNA"/>
</dbReference>
<organism evidence="4 5">
    <name type="scientific">Adineta steineri</name>
    <dbReference type="NCBI Taxonomy" id="433720"/>
    <lineage>
        <taxon>Eukaryota</taxon>
        <taxon>Metazoa</taxon>
        <taxon>Spiralia</taxon>
        <taxon>Gnathifera</taxon>
        <taxon>Rotifera</taxon>
        <taxon>Eurotatoria</taxon>
        <taxon>Bdelloidea</taxon>
        <taxon>Adinetida</taxon>
        <taxon>Adinetidae</taxon>
        <taxon>Adineta</taxon>
    </lineage>
</organism>
<evidence type="ECO:0000313" key="3">
    <source>
        <dbReference type="EMBL" id="CAF1645671.1"/>
    </source>
</evidence>
<dbReference type="EMBL" id="CAJNOI010003098">
    <property type="protein sequence ID" value="CAF1505434.1"/>
    <property type="molecule type" value="Genomic_DNA"/>
</dbReference>
<evidence type="ECO:0000313" key="5">
    <source>
        <dbReference type="Proteomes" id="UP000663832"/>
    </source>
</evidence>